<sequence>MIIANNSKEKCDLLEKENGKLKAEFKILCERMKILENVNKDIEESLTVTQDIQEKKVTELEKKINNKNSLSGGENIKLRQLGDRLRRNNLRIDGITENENENWDDTEKKVISLFENNLSLSNINIERAHRTGKKDGNKSRTIVVKLLHYKDKVKVLHAANKLKDSGTYINEDFSFETNEIRKKLVDEMKLHRKNGKYSIIIYDKLIVKEFKNKQPSY</sequence>
<reference evidence="2" key="1">
    <citation type="submission" date="2025-08" db="UniProtKB">
        <authorList>
            <consortium name="RefSeq"/>
        </authorList>
    </citation>
    <scope>IDENTIFICATION</scope>
</reference>
<gene>
    <name evidence="2" type="primary">LOC136080307</name>
</gene>
<accession>A0ABM4BUX3</accession>
<dbReference type="PANTHER" id="PTHR11505">
    <property type="entry name" value="L1 TRANSPOSABLE ELEMENT-RELATED"/>
    <property type="match status" value="1"/>
</dbReference>
<keyword evidence="1" id="KW-1185">Reference proteome</keyword>
<dbReference type="Proteomes" id="UP001652625">
    <property type="component" value="Chromosome 05"/>
</dbReference>
<proteinExistence type="predicted"/>
<dbReference type="Gene3D" id="3.30.70.1820">
    <property type="entry name" value="L1 transposable element, RRM domain"/>
    <property type="match status" value="1"/>
</dbReference>
<protein>
    <submittedName>
        <fullName evidence="2">Uncharacterized protein LOC136080307</fullName>
    </submittedName>
</protein>
<organism evidence="1 2">
    <name type="scientific">Hydra vulgaris</name>
    <name type="common">Hydra</name>
    <name type="synonym">Hydra attenuata</name>
    <dbReference type="NCBI Taxonomy" id="6087"/>
    <lineage>
        <taxon>Eukaryota</taxon>
        <taxon>Metazoa</taxon>
        <taxon>Cnidaria</taxon>
        <taxon>Hydrozoa</taxon>
        <taxon>Hydroidolina</taxon>
        <taxon>Anthoathecata</taxon>
        <taxon>Aplanulata</taxon>
        <taxon>Hydridae</taxon>
        <taxon>Hydra</taxon>
    </lineage>
</organism>
<evidence type="ECO:0000313" key="1">
    <source>
        <dbReference type="Proteomes" id="UP001652625"/>
    </source>
</evidence>
<dbReference type="RefSeq" id="XP_065652998.1">
    <property type="nucleotide sequence ID" value="XM_065796926.1"/>
</dbReference>
<dbReference type="InterPro" id="IPR004244">
    <property type="entry name" value="Transposase_22"/>
</dbReference>
<dbReference type="GeneID" id="136080307"/>
<evidence type="ECO:0000313" key="2">
    <source>
        <dbReference type="RefSeq" id="XP_065652998.1"/>
    </source>
</evidence>
<name>A0ABM4BUX3_HYDVU</name>